<feature type="transmembrane region" description="Helical" evidence="2">
    <location>
        <begin position="265"/>
        <end position="284"/>
    </location>
</feature>
<feature type="transmembrane region" description="Helical" evidence="2">
    <location>
        <begin position="145"/>
        <end position="164"/>
    </location>
</feature>
<dbReference type="Proteomes" id="UP000599074">
    <property type="component" value="Unassembled WGS sequence"/>
</dbReference>
<sequence>MSAPATPELAERPGVPPARLSGRSPSLPARWAPFAAGLAVTVAILLYADTGVVDLARYAGYAVLTVALPGTLLYRALRRTPHTFVEDVAMGTALGLTLELAAWAVFSALDLRAAAWLWPLAVVVPFLAVPRLRQHWRVRGYAPTPLGWSWSVAGVVAFFTWYLSQVFLLRNPILPTSETTRQYVDLPYQLSLAGEAKHHLPLGLPQVAGEPLYYHWFGYVHMAMTSLVGHIDLPVVALRLAVPALSVAAIVLSAVVGWRVSGRPYVGVITAVLFWVVGEVNFTTSMSQPFGTQVTLVVWHGMSMIYSWVLLIALIGVLGEIVGRADGNPVPALGRGAYVMAALLLVASSGAKASSLPVTVAALAFAGAVLLVTRRRIPWGVVAAGALAGVAQLFAMAVLFNFQTYGLSLAPLGNIKWFWYPMGEPRPAWKQLLVEGGVFAAFLINMQARVAGVAVVLARRRLAPVQWLLLGGALAGPALYLTLGSINAQYFTRAGFTFGVILSAWGYVLLAERAGLSARGRAILGATAAAVAVALVAAQLRYAGPTPTGRFYSPLVPIATWSLALAAAGLVATVGWLVLRHWVRPLRGKGVLVALTMVFVAGAPGLVVDAYATGRAVNGDAQVLPLPELPRSRVDAARWVRGHSGTGDTLATNVHCLEGAGDTCDSRSFWLSAYAEREVLVEGWRFAPRMAASPTLVVPFWDQPLLALNDAAFTAPTPEVLGRLRDEHHVRWLVADRRVGTVSPLLGTLATPRYDNGRVAVFELR</sequence>
<accession>A0A8J3X2W2</accession>
<comment type="caution">
    <text evidence="3">The sequence shown here is derived from an EMBL/GenBank/DDBJ whole genome shotgun (WGS) entry which is preliminary data.</text>
</comment>
<feature type="transmembrane region" description="Helical" evidence="2">
    <location>
        <begin position="522"/>
        <end position="543"/>
    </location>
</feature>
<feature type="transmembrane region" description="Helical" evidence="2">
    <location>
        <begin position="379"/>
        <end position="402"/>
    </location>
</feature>
<feature type="transmembrane region" description="Helical" evidence="2">
    <location>
        <begin position="296"/>
        <end position="318"/>
    </location>
</feature>
<feature type="transmembrane region" description="Helical" evidence="2">
    <location>
        <begin position="354"/>
        <end position="372"/>
    </location>
</feature>
<evidence type="ECO:0000256" key="1">
    <source>
        <dbReference type="SAM" id="MobiDB-lite"/>
    </source>
</evidence>
<proteinExistence type="predicted"/>
<keyword evidence="4" id="KW-1185">Reference proteome</keyword>
<evidence type="ECO:0000313" key="3">
    <source>
        <dbReference type="EMBL" id="GII25927.1"/>
    </source>
</evidence>
<feature type="transmembrane region" description="Helical" evidence="2">
    <location>
        <begin position="115"/>
        <end position="133"/>
    </location>
</feature>
<name>A0A8J3X2W2_9ACTN</name>
<evidence type="ECO:0000256" key="2">
    <source>
        <dbReference type="SAM" id="Phobius"/>
    </source>
</evidence>
<feature type="transmembrane region" description="Helical" evidence="2">
    <location>
        <begin position="465"/>
        <end position="484"/>
    </location>
</feature>
<reference evidence="3" key="1">
    <citation type="submission" date="2021-01" db="EMBL/GenBank/DDBJ databases">
        <title>Whole genome shotgun sequence of Planosporangium mesophilum NBRC 109066.</title>
        <authorList>
            <person name="Komaki H."/>
            <person name="Tamura T."/>
        </authorList>
    </citation>
    <scope>NUCLEOTIDE SEQUENCE</scope>
    <source>
        <strain evidence="3">NBRC 109066</strain>
    </source>
</reference>
<feature type="region of interest" description="Disordered" evidence="1">
    <location>
        <begin position="1"/>
        <end position="22"/>
    </location>
</feature>
<organism evidence="3 4">
    <name type="scientific">Planosporangium mesophilum</name>
    <dbReference type="NCBI Taxonomy" id="689768"/>
    <lineage>
        <taxon>Bacteria</taxon>
        <taxon>Bacillati</taxon>
        <taxon>Actinomycetota</taxon>
        <taxon>Actinomycetes</taxon>
        <taxon>Micromonosporales</taxon>
        <taxon>Micromonosporaceae</taxon>
        <taxon>Planosporangium</taxon>
    </lineage>
</organism>
<dbReference type="RefSeq" id="WP_168117429.1">
    <property type="nucleotide sequence ID" value="NZ_BOON01000061.1"/>
</dbReference>
<gene>
    <name evidence="3" type="ORF">Pme01_55240</name>
</gene>
<keyword evidence="2" id="KW-0812">Transmembrane</keyword>
<feature type="transmembrane region" description="Helical" evidence="2">
    <location>
        <begin position="437"/>
        <end position="458"/>
    </location>
</feature>
<feature type="transmembrane region" description="Helical" evidence="2">
    <location>
        <begin position="29"/>
        <end position="47"/>
    </location>
</feature>
<feature type="transmembrane region" description="Helical" evidence="2">
    <location>
        <begin position="555"/>
        <end position="579"/>
    </location>
</feature>
<feature type="transmembrane region" description="Helical" evidence="2">
    <location>
        <begin position="89"/>
        <end position="109"/>
    </location>
</feature>
<dbReference type="AlphaFoldDB" id="A0A8J3X2W2"/>
<feature type="transmembrane region" description="Helical" evidence="2">
    <location>
        <begin position="490"/>
        <end position="510"/>
    </location>
</feature>
<protein>
    <submittedName>
        <fullName evidence="3">Uncharacterized protein</fullName>
    </submittedName>
</protein>
<feature type="transmembrane region" description="Helical" evidence="2">
    <location>
        <begin position="591"/>
        <end position="612"/>
    </location>
</feature>
<feature type="transmembrane region" description="Helical" evidence="2">
    <location>
        <begin position="330"/>
        <end position="348"/>
    </location>
</feature>
<keyword evidence="2" id="KW-1133">Transmembrane helix</keyword>
<keyword evidence="2" id="KW-0472">Membrane</keyword>
<evidence type="ECO:0000313" key="4">
    <source>
        <dbReference type="Proteomes" id="UP000599074"/>
    </source>
</evidence>
<dbReference type="EMBL" id="BOON01000061">
    <property type="protein sequence ID" value="GII25927.1"/>
    <property type="molecule type" value="Genomic_DNA"/>
</dbReference>
<feature type="transmembrane region" description="Helical" evidence="2">
    <location>
        <begin position="59"/>
        <end position="77"/>
    </location>
</feature>
<feature type="transmembrane region" description="Helical" evidence="2">
    <location>
        <begin position="236"/>
        <end position="258"/>
    </location>
</feature>